<proteinExistence type="predicted"/>
<accession>A0ABP8C1G9</accession>
<dbReference type="PANTHER" id="PTHR22916">
    <property type="entry name" value="GLYCOSYLTRANSFERASE"/>
    <property type="match status" value="1"/>
</dbReference>
<protein>
    <recommendedName>
        <fullName evidence="3">Glycosyltransferase 2-like domain-containing protein</fullName>
    </recommendedName>
</protein>
<keyword evidence="2" id="KW-0808">Transferase</keyword>
<evidence type="ECO:0000256" key="2">
    <source>
        <dbReference type="ARBA" id="ARBA00022679"/>
    </source>
</evidence>
<evidence type="ECO:0000313" key="5">
    <source>
        <dbReference type="Proteomes" id="UP001501496"/>
    </source>
</evidence>
<keyword evidence="5" id="KW-1185">Reference proteome</keyword>
<evidence type="ECO:0000256" key="1">
    <source>
        <dbReference type="ARBA" id="ARBA00022676"/>
    </source>
</evidence>
<dbReference type="SUPFAM" id="SSF53448">
    <property type="entry name" value="Nucleotide-diphospho-sugar transferases"/>
    <property type="match status" value="1"/>
</dbReference>
<evidence type="ECO:0000259" key="3">
    <source>
        <dbReference type="Pfam" id="PF00535"/>
    </source>
</evidence>
<dbReference type="Proteomes" id="UP001501496">
    <property type="component" value="Unassembled WGS sequence"/>
</dbReference>
<dbReference type="RefSeq" id="WP_344786551.1">
    <property type="nucleotide sequence ID" value="NZ_BAABCA010000001.1"/>
</dbReference>
<gene>
    <name evidence="4" type="ORF">GCM10022291_05630</name>
</gene>
<comment type="caution">
    <text evidence="4">The sequence shown here is derived from an EMBL/GenBank/DDBJ whole genome shotgun (WGS) entry which is preliminary data.</text>
</comment>
<dbReference type="CDD" id="cd00761">
    <property type="entry name" value="Glyco_tranf_GTA_type"/>
    <property type="match status" value="1"/>
</dbReference>
<dbReference type="InterPro" id="IPR029044">
    <property type="entry name" value="Nucleotide-diphossugar_trans"/>
</dbReference>
<keyword evidence="1" id="KW-0328">Glycosyltransferase</keyword>
<evidence type="ECO:0000313" key="4">
    <source>
        <dbReference type="EMBL" id="GAA4231973.1"/>
    </source>
</evidence>
<dbReference type="Pfam" id="PF00535">
    <property type="entry name" value="Glycos_transf_2"/>
    <property type="match status" value="1"/>
</dbReference>
<dbReference type="InterPro" id="IPR001173">
    <property type="entry name" value="Glyco_trans_2-like"/>
</dbReference>
<organism evidence="4 5">
    <name type="scientific">Postechiella marina</name>
    <dbReference type="NCBI Taxonomy" id="943941"/>
    <lineage>
        <taxon>Bacteria</taxon>
        <taxon>Pseudomonadati</taxon>
        <taxon>Bacteroidota</taxon>
        <taxon>Flavobacteriia</taxon>
        <taxon>Flavobacteriales</taxon>
        <taxon>Flavobacteriaceae</taxon>
        <taxon>Postechiella</taxon>
    </lineage>
</organism>
<reference evidence="5" key="1">
    <citation type="journal article" date="2019" name="Int. J. Syst. Evol. Microbiol.">
        <title>The Global Catalogue of Microorganisms (GCM) 10K type strain sequencing project: providing services to taxonomists for standard genome sequencing and annotation.</title>
        <authorList>
            <consortium name="The Broad Institute Genomics Platform"/>
            <consortium name="The Broad Institute Genome Sequencing Center for Infectious Disease"/>
            <person name="Wu L."/>
            <person name="Ma J."/>
        </authorList>
    </citation>
    <scope>NUCLEOTIDE SEQUENCE [LARGE SCALE GENOMIC DNA]</scope>
    <source>
        <strain evidence="5">JCM 17630</strain>
    </source>
</reference>
<sequence>MSTPILSIVIPVYNVAPYIEKCVLSCIHQDIPRDQYEIIMVNDGATDNSLSICETLKAEFDFLKIISQKNKGLSGARNTGLKHAVGKYVWFVDSDDWIKEKTLKSLVDALQTDTDIIWLGHDVWENGVATKTFTPKQTAGAISGAALFTNHLDNLFYIWKFVYRRSFLNTNHLTFLEGILYEDLEFTPRALLKAKKCTTISKTFYHYLIRPGSIATNVKPKNIEHRFLILDKLNALIDSGVSDLFKKGLVKVILHTADSTIRLASRSHVKLPTNAITLVKSFKTNKNYSSSIQSTSYKLMVNYPKPYYSLFKMYHSLRSIIKK</sequence>
<name>A0ABP8C1G9_9FLAO</name>
<dbReference type="PANTHER" id="PTHR22916:SF51">
    <property type="entry name" value="GLYCOSYLTRANSFERASE EPSH-RELATED"/>
    <property type="match status" value="1"/>
</dbReference>
<dbReference type="EMBL" id="BAABCA010000001">
    <property type="protein sequence ID" value="GAA4231973.1"/>
    <property type="molecule type" value="Genomic_DNA"/>
</dbReference>
<dbReference type="Gene3D" id="3.90.550.10">
    <property type="entry name" value="Spore Coat Polysaccharide Biosynthesis Protein SpsA, Chain A"/>
    <property type="match status" value="1"/>
</dbReference>
<feature type="domain" description="Glycosyltransferase 2-like" evidence="3">
    <location>
        <begin position="7"/>
        <end position="133"/>
    </location>
</feature>